<evidence type="ECO:0008006" key="3">
    <source>
        <dbReference type="Google" id="ProtNLM"/>
    </source>
</evidence>
<dbReference type="Proteomes" id="UP000008064">
    <property type="component" value="Unassembled WGS sequence"/>
</dbReference>
<feature type="non-terminal residue" evidence="2">
    <location>
        <position position="614"/>
    </location>
</feature>
<sequence length="614" mass="68078">MLGIFIYFVPFLSVLKLCIAAQCSQQTAPYELLLWRDNLEEGHCAFMSLQKTQKHKGISCNGTGYIRELSSVESAGELGEILRLISMDEGILLAQVQIECSNHASLHGEIRTSSAGMSHNGAGGPSQVILAPQQHEQGLRSGVEPPPLQVSSLITSGPSSNRVDLVFFSDGYTEEEYNKFIEDATRLAQDVSANQTFYTVKPLLNFWAAFSPSKEVARFFVVSVTPFGLYRDGTELRGLYSSKPDTALAACESLQDKCDYAILLGNDPLYGGLGGEFTTITSSLANGALVLRHELGHSIIDVGEEYDGGFAYFGVNAADTLSSVTWSHWLSDPDTPPREERSVSPLQAYPWTLLNTTTPFSTNFTSSGQYSQYLVKFSLSGVPEEKDLDVLLDGANLGWTPPRQDIGIDRWHYNLAGYSALSEGDHELQFILKNENTQGQAQLCSVEILEFGDDSEFNSGIGYYGAFPTFDLNNETTYRPTYEGCLMRSVTYPNFCKVCLEGLWLSLLKRVDLIDNVRESCIMKSASEVDSSTDQLWKKVLELDLVPLAQLRHNTIGFTESYKITWSTGGTTLEQFTNQTRIEVDDDMLSYDIDIVFSTNEVRKDDQGWLTASR</sequence>
<gene>
    <name evidence="2" type="ORF">SERLADRAFT_356552</name>
</gene>
<dbReference type="OrthoDB" id="2961863at2759"/>
<organism>
    <name type="scientific">Serpula lacrymans var. lacrymans (strain S7.9)</name>
    <name type="common">Dry rot fungus</name>
    <dbReference type="NCBI Taxonomy" id="578457"/>
    <lineage>
        <taxon>Eukaryota</taxon>
        <taxon>Fungi</taxon>
        <taxon>Dikarya</taxon>
        <taxon>Basidiomycota</taxon>
        <taxon>Agaricomycotina</taxon>
        <taxon>Agaricomycetes</taxon>
        <taxon>Agaricomycetidae</taxon>
        <taxon>Boletales</taxon>
        <taxon>Coniophorineae</taxon>
        <taxon>Serpulaceae</taxon>
        <taxon>Serpula</taxon>
    </lineage>
</organism>
<dbReference type="KEGG" id="sla:SERLADRAFT_356552"/>
<protein>
    <recommendedName>
        <fullName evidence="3">IgA peptidase M64-domain-containing protein</fullName>
    </recommendedName>
</protein>
<dbReference type="RefSeq" id="XP_007319497.1">
    <property type="nucleotide sequence ID" value="XM_007319435.1"/>
</dbReference>
<dbReference type="AlphaFoldDB" id="F8NYR4"/>
<dbReference type="GeneID" id="18809533"/>
<name>F8NYR4_SERL9</name>
<dbReference type="InterPro" id="IPR019026">
    <property type="entry name" value="Peptidase_M64_IgA"/>
</dbReference>
<reference evidence="2" key="1">
    <citation type="submission" date="2011-04" db="EMBL/GenBank/DDBJ databases">
        <title>Evolution of plant cell wall degrading machinery underlies the functional diversity of forest fungi.</title>
        <authorList>
            <consortium name="US DOE Joint Genome Institute (JGI-PGF)"/>
            <person name="Eastwood D.C."/>
            <person name="Floudas D."/>
            <person name="Binder M."/>
            <person name="Majcherczyk A."/>
            <person name="Schneider P."/>
            <person name="Aerts A."/>
            <person name="Asiegbu F.O."/>
            <person name="Baker S.E."/>
            <person name="Barry K."/>
            <person name="Bendiksby M."/>
            <person name="Blumentritt M."/>
            <person name="Coutinho P.M."/>
            <person name="Cullen D."/>
            <person name="Cullen D."/>
            <person name="Gathman A."/>
            <person name="Goodell B."/>
            <person name="Henrissat B."/>
            <person name="Ihrmark K."/>
            <person name="Kauserud H."/>
            <person name="Kohler A."/>
            <person name="LaButti K."/>
            <person name="Lapidus A."/>
            <person name="Lavin J.L."/>
            <person name="Lee Y.-H."/>
            <person name="Lindquist E."/>
            <person name="Lilly W."/>
            <person name="Lucas S."/>
            <person name="Morin E."/>
            <person name="Murat C."/>
            <person name="Oguiza J.A."/>
            <person name="Park J."/>
            <person name="Pisabarro A.G."/>
            <person name="Riley R."/>
            <person name="Rosling A."/>
            <person name="Salamov A."/>
            <person name="Schmidt O."/>
            <person name="Schmutz J."/>
            <person name="Skrede I."/>
            <person name="Stenlid J."/>
            <person name="Wiebenga A."/>
            <person name="Xie X."/>
            <person name="Kues U."/>
            <person name="Hibbett D.S."/>
            <person name="Hoffmeister D."/>
            <person name="Hogberg N."/>
            <person name="Martin F."/>
            <person name="Grigoriev I.V."/>
            <person name="Watkinson S.C."/>
        </authorList>
    </citation>
    <scope>NUCLEOTIDE SEQUENCE</scope>
    <source>
        <strain evidence="2">S7.9</strain>
    </source>
</reference>
<dbReference type="GO" id="GO:0008237">
    <property type="term" value="F:metallopeptidase activity"/>
    <property type="evidence" value="ECO:0007669"/>
    <property type="project" value="InterPro"/>
</dbReference>
<feature type="signal peptide" evidence="1">
    <location>
        <begin position="1"/>
        <end position="20"/>
    </location>
</feature>
<dbReference type="Gene3D" id="3.40.390.10">
    <property type="entry name" value="Collagenase (Catalytic Domain)"/>
    <property type="match status" value="1"/>
</dbReference>
<proteinExistence type="predicted"/>
<accession>F8NYR4</accession>
<evidence type="ECO:0000313" key="2">
    <source>
        <dbReference type="EMBL" id="EGO23735.1"/>
    </source>
</evidence>
<dbReference type="HOGENOM" id="CLU_030040_0_0_1"/>
<evidence type="ECO:0000256" key="1">
    <source>
        <dbReference type="SAM" id="SignalP"/>
    </source>
</evidence>
<dbReference type="EMBL" id="GL945435">
    <property type="protein sequence ID" value="EGO23735.1"/>
    <property type="molecule type" value="Genomic_DNA"/>
</dbReference>
<dbReference type="Pfam" id="PF09471">
    <property type="entry name" value="Peptidase_M64"/>
    <property type="match status" value="1"/>
</dbReference>
<dbReference type="InterPro" id="IPR024079">
    <property type="entry name" value="MetalloPept_cat_dom_sf"/>
</dbReference>
<feature type="chain" id="PRO_5003381725" description="IgA peptidase M64-domain-containing protein" evidence="1">
    <location>
        <begin position="21"/>
        <end position="614"/>
    </location>
</feature>
<keyword evidence="1" id="KW-0732">Signal</keyword>